<evidence type="ECO:0000256" key="1">
    <source>
        <dbReference type="ARBA" id="ARBA00022798"/>
    </source>
</evidence>
<keyword evidence="5" id="KW-0804">Transcription</keyword>
<dbReference type="PROSITE" id="PS51077">
    <property type="entry name" value="HTH_ICLR"/>
    <property type="match status" value="1"/>
</dbReference>
<dbReference type="GO" id="GO:0006071">
    <property type="term" value="P:glycerol metabolic process"/>
    <property type="evidence" value="ECO:0007669"/>
    <property type="project" value="UniProtKB-KW"/>
</dbReference>
<reference evidence="11 12" key="1">
    <citation type="journal article" date="2014" name="Genome Announc.">
        <title>Draft Genome Sequence of Streptomyces fradiae ATCC 19609, a Strain Highly Sensitive to Antibiotics.</title>
        <authorList>
            <person name="Bekker O.B."/>
            <person name="Klimina K.M."/>
            <person name="Vatlin A.A."/>
            <person name="Zakharevich N.V."/>
            <person name="Kasianov A.S."/>
            <person name="Danilenko V.N."/>
        </authorList>
    </citation>
    <scope>NUCLEOTIDE SEQUENCE [LARGE SCALE GENOMIC DNA]</scope>
    <source>
        <strain evidence="11 12">ATCC 19609</strain>
    </source>
</reference>
<dbReference type="OrthoDB" id="9000968at2"/>
<dbReference type="InterPro" id="IPR036390">
    <property type="entry name" value="WH_DNA-bd_sf"/>
</dbReference>
<evidence type="ECO:0000313" key="11">
    <source>
        <dbReference type="EMBL" id="RKM93635.1"/>
    </source>
</evidence>
<name>A0A3R7HYV5_9ACTN</name>
<evidence type="ECO:0000259" key="10">
    <source>
        <dbReference type="PROSITE" id="PS51078"/>
    </source>
</evidence>
<sequence length="272" mass="28964">MPRRTALPDAARTGPAGGRPEPAGVKSARRAIDLIETFAANDDWLTLGALHAATGLPRSSLHGLLRTLHESGWLETDGAGGYRLGVRALICGTAYLDRDPVIPYATEALETVRDKTGFTAHYARRDGNQVVYLETRESRRSAHLVSRVGRTLPAHATALGKVLLAELTQDEIAGLMPVPLPALTPNTLTTLEALEAACAETRERGYGLETEEGTPGVRCAAAVIPYRIPATDAISCSMPTDQVTEEAVAGVGELLTEVAGDLGRRLRRAGIR</sequence>
<keyword evidence="12" id="KW-1185">Reference proteome</keyword>
<keyword evidence="1" id="KW-0319">Glycerol metabolism</keyword>
<dbReference type="Gene3D" id="1.10.10.10">
    <property type="entry name" value="Winged helix-like DNA-binding domain superfamily/Winged helix DNA-binding domain"/>
    <property type="match status" value="1"/>
</dbReference>
<proteinExistence type="predicted"/>
<accession>A0A3R7HYV5</accession>
<dbReference type="SUPFAM" id="SSF46785">
    <property type="entry name" value="Winged helix' DNA-binding domain"/>
    <property type="match status" value="1"/>
</dbReference>
<organism evidence="11 12">
    <name type="scientific">Streptomyces xinghaiensis</name>
    <dbReference type="NCBI Taxonomy" id="1038928"/>
    <lineage>
        <taxon>Bacteria</taxon>
        <taxon>Bacillati</taxon>
        <taxon>Actinomycetota</taxon>
        <taxon>Actinomycetes</taxon>
        <taxon>Kitasatosporales</taxon>
        <taxon>Streptomycetaceae</taxon>
        <taxon>Streptomyces</taxon>
    </lineage>
</organism>
<dbReference type="InterPro" id="IPR036388">
    <property type="entry name" value="WH-like_DNA-bd_sf"/>
</dbReference>
<dbReference type="InterPro" id="IPR014757">
    <property type="entry name" value="Tscrpt_reg_IclR_C"/>
</dbReference>
<keyword evidence="4" id="KW-0010">Activator</keyword>
<dbReference type="InterPro" id="IPR050707">
    <property type="entry name" value="HTH_MetabolicPath_Reg"/>
</dbReference>
<evidence type="ECO:0000256" key="7">
    <source>
        <dbReference type="ARBA" id="ARBA00070406"/>
    </source>
</evidence>
<dbReference type="InterPro" id="IPR005471">
    <property type="entry name" value="Tscrpt_reg_IclR_N"/>
</dbReference>
<dbReference type="GO" id="GO:0003677">
    <property type="term" value="F:DNA binding"/>
    <property type="evidence" value="ECO:0007669"/>
    <property type="project" value="UniProtKB-KW"/>
</dbReference>
<evidence type="ECO:0000256" key="5">
    <source>
        <dbReference type="ARBA" id="ARBA00023163"/>
    </source>
</evidence>
<evidence type="ECO:0000256" key="3">
    <source>
        <dbReference type="ARBA" id="ARBA00023125"/>
    </source>
</evidence>
<dbReference type="PANTHER" id="PTHR30136">
    <property type="entry name" value="HELIX-TURN-HELIX TRANSCRIPTIONAL REGULATOR, ICLR FAMILY"/>
    <property type="match status" value="1"/>
</dbReference>
<evidence type="ECO:0000259" key="9">
    <source>
        <dbReference type="PROSITE" id="PS51077"/>
    </source>
</evidence>
<dbReference type="InterPro" id="IPR029016">
    <property type="entry name" value="GAF-like_dom_sf"/>
</dbReference>
<gene>
    <name evidence="11" type="ORF">SFRA_020920</name>
</gene>
<feature type="domain" description="HTH iclR-type" evidence="9">
    <location>
        <begin position="25"/>
        <end position="86"/>
    </location>
</feature>
<dbReference type="GO" id="GO:0003700">
    <property type="term" value="F:DNA-binding transcription factor activity"/>
    <property type="evidence" value="ECO:0007669"/>
    <property type="project" value="TreeGrafter"/>
</dbReference>
<evidence type="ECO:0000256" key="8">
    <source>
        <dbReference type="SAM" id="MobiDB-lite"/>
    </source>
</evidence>
<dbReference type="EMBL" id="JNAD02000010">
    <property type="protein sequence ID" value="RKM93635.1"/>
    <property type="molecule type" value="Genomic_DNA"/>
</dbReference>
<dbReference type="RefSeq" id="WP_043462607.1">
    <property type="nucleotide sequence ID" value="NZ_CP134822.1"/>
</dbReference>
<keyword evidence="3" id="KW-0238">DNA-binding</keyword>
<dbReference type="AlphaFoldDB" id="A0A3R7HYV5"/>
<dbReference type="Gene3D" id="3.30.450.40">
    <property type="match status" value="1"/>
</dbReference>
<evidence type="ECO:0000256" key="2">
    <source>
        <dbReference type="ARBA" id="ARBA00023015"/>
    </source>
</evidence>
<dbReference type="PROSITE" id="PS51078">
    <property type="entry name" value="ICLR_ED"/>
    <property type="match status" value="1"/>
</dbReference>
<dbReference type="Pfam" id="PF01614">
    <property type="entry name" value="IclR_C"/>
    <property type="match status" value="1"/>
</dbReference>
<dbReference type="SUPFAM" id="SSF55781">
    <property type="entry name" value="GAF domain-like"/>
    <property type="match status" value="1"/>
</dbReference>
<dbReference type="SMART" id="SM00346">
    <property type="entry name" value="HTH_ICLR"/>
    <property type="match status" value="1"/>
</dbReference>
<feature type="region of interest" description="Disordered" evidence="8">
    <location>
        <begin position="1"/>
        <end position="25"/>
    </location>
</feature>
<feature type="domain" description="IclR-ED" evidence="10">
    <location>
        <begin position="87"/>
        <end position="268"/>
    </location>
</feature>
<comment type="caution">
    <text evidence="11">The sequence shown here is derived from an EMBL/GenBank/DDBJ whole genome shotgun (WGS) entry which is preliminary data.</text>
</comment>
<comment type="function">
    <text evidence="6">May be an activator protein for the gylABX operon.</text>
</comment>
<dbReference type="PANTHER" id="PTHR30136:SF24">
    <property type="entry name" value="HTH-TYPE TRANSCRIPTIONAL REPRESSOR ALLR"/>
    <property type="match status" value="1"/>
</dbReference>
<keyword evidence="2" id="KW-0805">Transcription regulation</keyword>
<dbReference type="GO" id="GO:0045892">
    <property type="term" value="P:negative regulation of DNA-templated transcription"/>
    <property type="evidence" value="ECO:0007669"/>
    <property type="project" value="TreeGrafter"/>
</dbReference>
<evidence type="ECO:0000256" key="6">
    <source>
        <dbReference type="ARBA" id="ARBA00058938"/>
    </source>
</evidence>
<dbReference type="FunFam" id="1.10.10.10:FF:000056">
    <property type="entry name" value="IclR family transcriptional regulator"/>
    <property type="match status" value="1"/>
</dbReference>
<dbReference type="Pfam" id="PF09339">
    <property type="entry name" value="HTH_IclR"/>
    <property type="match status" value="1"/>
</dbReference>
<evidence type="ECO:0000313" key="12">
    <source>
        <dbReference type="Proteomes" id="UP000028058"/>
    </source>
</evidence>
<dbReference type="Proteomes" id="UP000028058">
    <property type="component" value="Unassembled WGS sequence"/>
</dbReference>
<protein>
    <recommendedName>
        <fullName evidence="7">Glycerol operon regulatory protein</fullName>
    </recommendedName>
</protein>
<evidence type="ECO:0000256" key="4">
    <source>
        <dbReference type="ARBA" id="ARBA00023159"/>
    </source>
</evidence>